<dbReference type="PANTHER" id="PTHR43677:SF11">
    <property type="entry name" value="ZINC-CONTAINING ALCOHOL DEHYDROGENASE"/>
    <property type="match status" value="1"/>
</dbReference>
<accession>A0ABS1B9Q1</accession>
<dbReference type="RefSeq" id="WP_200501996.1">
    <property type="nucleotide sequence ID" value="NZ_JAEDAJ010000003.1"/>
</dbReference>
<evidence type="ECO:0000256" key="1">
    <source>
        <dbReference type="SAM" id="MobiDB-lite"/>
    </source>
</evidence>
<reference evidence="2 3" key="1">
    <citation type="submission" date="2020-12" db="EMBL/GenBank/DDBJ databases">
        <title>Brachybacterium sp. MASK1Z-5, whole genome shotgun sequence.</title>
        <authorList>
            <person name="Tuo L."/>
        </authorList>
    </citation>
    <scope>NUCLEOTIDE SEQUENCE [LARGE SCALE GENOMIC DNA]</scope>
    <source>
        <strain evidence="2 3">MASK1Z-5</strain>
    </source>
</reference>
<dbReference type="InterPro" id="IPR036291">
    <property type="entry name" value="NAD(P)-bd_dom_sf"/>
</dbReference>
<dbReference type="Proteomes" id="UP000612352">
    <property type="component" value="Unassembled WGS sequence"/>
</dbReference>
<keyword evidence="3" id="KW-1185">Reference proteome</keyword>
<name>A0ABS1B9Q1_9MICO</name>
<comment type="caution">
    <text evidence="2">The sequence shown here is derived from an EMBL/GenBank/DDBJ whole genome shotgun (WGS) entry which is preliminary data.</text>
</comment>
<evidence type="ECO:0000313" key="3">
    <source>
        <dbReference type="Proteomes" id="UP000612352"/>
    </source>
</evidence>
<organism evidence="2 3">
    <name type="scientific">Brachybacterium halotolerans</name>
    <dbReference type="NCBI Taxonomy" id="2795215"/>
    <lineage>
        <taxon>Bacteria</taxon>
        <taxon>Bacillati</taxon>
        <taxon>Actinomycetota</taxon>
        <taxon>Actinomycetes</taxon>
        <taxon>Micrococcales</taxon>
        <taxon>Dermabacteraceae</taxon>
        <taxon>Brachybacterium</taxon>
    </lineage>
</organism>
<dbReference type="Gene3D" id="3.90.180.10">
    <property type="entry name" value="Medium-chain alcohol dehydrogenases, catalytic domain"/>
    <property type="match status" value="1"/>
</dbReference>
<dbReference type="SUPFAM" id="SSF50129">
    <property type="entry name" value="GroES-like"/>
    <property type="match status" value="1"/>
</dbReference>
<dbReference type="InterPro" id="IPR051397">
    <property type="entry name" value="Zn-ADH-like_protein"/>
</dbReference>
<protein>
    <submittedName>
        <fullName evidence="2">Zinc-binding alcohol dehydrogenase family protein</fullName>
    </submittedName>
</protein>
<evidence type="ECO:0000313" key="2">
    <source>
        <dbReference type="EMBL" id="MBK0331386.1"/>
    </source>
</evidence>
<gene>
    <name evidence="2" type="ORF">I8D64_08230</name>
</gene>
<dbReference type="SUPFAM" id="SSF51735">
    <property type="entry name" value="NAD(P)-binding Rossmann-fold domains"/>
    <property type="match status" value="1"/>
</dbReference>
<dbReference type="Gene3D" id="3.40.50.720">
    <property type="entry name" value="NAD(P)-binding Rossmann-like Domain"/>
    <property type="match status" value="1"/>
</dbReference>
<sequence>MRAAVVTTPDSLPTATDFADPEPQQGEELMTLVGAGIHQVVRSIASGRHYGSTNRYPLVPGIDAVARRADGSLVYTGFSRAPWGTMATSMATSFGLPLPSGADPLAIAAGMNPAMSGYLPLVDHRETHGELGTVLVLGATGMAGRAAVQSALALGATSVIAAGRDEQSLAELASLGARPAATGHSPEPLAAEVARSTPSLVLDYVWGPVAEATFAALGRRGLGDDAAQISYVQIGSLAGADASLPASLLRSRRISLSGSGAGSVDTQKLMARLPGLMHLIADGTLQIPYTSYPLARVAEAWQHAGRDRAVVVPD</sequence>
<dbReference type="InterPro" id="IPR011032">
    <property type="entry name" value="GroES-like_sf"/>
</dbReference>
<dbReference type="PANTHER" id="PTHR43677">
    <property type="entry name" value="SHORT-CHAIN DEHYDROGENASE/REDUCTASE"/>
    <property type="match status" value="1"/>
</dbReference>
<dbReference type="EMBL" id="JAEDAJ010000003">
    <property type="protein sequence ID" value="MBK0331386.1"/>
    <property type="molecule type" value="Genomic_DNA"/>
</dbReference>
<proteinExistence type="predicted"/>
<feature type="region of interest" description="Disordered" evidence="1">
    <location>
        <begin position="1"/>
        <end position="22"/>
    </location>
</feature>